<keyword evidence="3" id="KW-1185">Reference proteome</keyword>
<sequence length="519" mass="57219">MSPTFLRSNKPLCDACRGINYESLTATGGYKHSLTRAELASGYVPDPDGCLMCFMTFGRTSVRDPIDIEGTPATGPIHLSIGKLRRGGRPGRRLQVRGVPTISIPSSDRFVLGSPIAGLASTTRDALIDTSTNSSIQGACQWLKTCIQEHTCAAEYSNIELFSEQSSKADYGSNGGQKRLVDLMAFGGDVVTSRYQTTIATLPSQISRIDHSEMPLTIRDAFEITRALNIRYIWIDALCIIQDSKPDWEVESSKMGSIYSQALVTIAADYGNSAHSGYYNRGNNCALSPRDHDIEITRENYSKRELTIASDKLPAISALARLWSQYTHSSYLAGIWRADIHLGLAWSRLPYGKGSRPLQYRSPSWSWAALDLKVSWGWNFVGNFPNKSRIEVLEAQVILDGHNTFGGMTGGWLKATGRAQTLSVQYHDSGRTTLHTTSGDPLRGDIQVFMDILEDIPQEVVGLLLSSNSGPNNLPSYVLILVPNQSDPQKYVRKGLAEVSGSEDGKMFDEWDEWTMVLI</sequence>
<evidence type="ECO:0000313" key="2">
    <source>
        <dbReference type="EMBL" id="CZR56115.1"/>
    </source>
</evidence>
<dbReference type="STRING" id="576137.A0A1L7WTK2"/>
<reference evidence="2 3" key="1">
    <citation type="submission" date="2016-03" db="EMBL/GenBank/DDBJ databases">
        <authorList>
            <person name="Ploux O."/>
        </authorList>
    </citation>
    <scope>NUCLEOTIDE SEQUENCE [LARGE SCALE GENOMIC DNA]</scope>
    <source>
        <strain evidence="2 3">UAMH 11012</strain>
    </source>
</reference>
<dbReference type="EMBL" id="FJOG01000007">
    <property type="protein sequence ID" value="CZR56115.1"/>
    <property type="molecule type" value="Genomic_DNA"/>
</dbReference>
<evidence type="ECO:0000313" key="3">
    <source>
        <dbReference type="Proteomes" id="UP000184330"/>
    </source>
</evidence>
<dbReference type="InterPro" id="IPR010730">
    <property type="entry name" value="HET"/>
</dbReference>
<accession>A0A1L7WTK2</accession>
<evidence type="ECO:0000259" key="1">
    <source>
        <dbReference type="Pfam" id="PF06985"/>
    </source>
</evidence>
<dbReference type="Pfam" id="PF06985">
    <property type="entry name" value="HET"/>
    <property type="match status" value="1"/>
</dbReference>
<dbReference type="AlphaFoldDB" id="A0A1L7WTK2"/>
<feature type="domain" description="Heterokaryon incompatibility" evidence="1">
    <location>
        <begin position="209"/>
        <end position="310"/>
    </location>
</feature>
<dbReference type="OrthoDB" id="3484038at2759"/>
<protein>
    <recommendedName>
        <fullName evidence="1">Heterokaryon incompatibility domain-containing protein</fullName>
    </recommendedName>
</protein>
<dbReference type="Proteomes" id="UP000184330">
    <property type="component" value="Unassembled WGS sequence"/>
</dbReference>
<name>A0A1L7WTK2_9HELO</name>
<proteinExistence type="predicted"/>
<dbReference type="PANTHER" id="PTHR33112:SF16">
    <property type="entry name" value="HETEROKARYON INCOMPATIBILITY DOMAIN-CONTAINING PROTEIN"/>
    <property type="match status" value="1"/>
</dbReference>
<dbReference type="PANTHER" id="PTHR33112">
    <property type="entry name" value="DOMAIN PROTEIN, PUTATIVE-RELATED"/>
    <property type="match status" value="1"/>
</dbReference>
<organism evidence="2 3">
    <name type="scientific">Phialocephala subalpina</name>
    <dbReference type="NCBI Taxonomy" id="576137"/>
    <lineage>
        <taxon>Eukaryota</taxon>
        <taxon>Fungi</taxon>
        <taxon>Dikarya</taxon>
        <taxon>Ascomycota</taxon>
        <taxon>Pezizomycotina</taxon>
        <taxon>Leotiomycetes</taxon>
        <taxon>Helotiales</taxon>
        <taxon>Mollisiaceae</taxon>
        <taxon>Phialocephala</taxon>
        <taxon>Phialocephala fortinii species complex</taxon>
    </lineage>
</organism>
<gene>
    <name evidence="2" type="ORF">PAC_06003</name>
</gene>